<reference evidence="3 4" key="1">
    <citation type="submission" date="2019-05" db="EMBL/GenBank/DDBJ databases">
        <title>Ruegeria sp. nov., isolated from tidal flat.</title>
        <authorList>
            <person name="Kim W."/>
        </authorList>
    </citation>
    <scope>NUCLEOTIDE SEQUENCE [LARGE SCALE GENOMIC DNA]</scope>
    <source>
        <strain evidence="3 4">CAU 1488</strain>
    </source>
</reference>
<evidence type="ECO:0000313" key="3">
    <source>
        <dbReference type="EMBL" id="TMV10005.1"/>
    </source>
</evidence>
<feature type="signal peptide" evidence="2">
    <location>
        <begin position="1"/>
        <end position="32"/>
    </location>
</feature>
<accession>A0ABY2X4M5</accession>
<dbReference type="Proteomes" id="UP001193035">
    <property type="component" value="Unassembled WGS sequence"/>
</dbReference>
<sequence>MTGKTGNVFGCWLLAVGLFIAGFLLAPEPAFAHGGDGAVHAPLDPDTPDPDHVEKGHPGHCHGGSFCNGVAMVVAGPTAPEPFSAVDTHAIPKGQFRVLAVSTFDPPPPRALS</sequence>
<evidence type="ECO:0008006" key="5">
    <source>
        <dbReference type="Google" id="ProtNLM"/>
    </source>
</evidence>
<gene>
    <name evidence="3" type="ORF">FGK63_02780</name>
</gene>
<comment type="caution">
    <text evidence="3">The sequence shown here is derived from an EMBL/GenBank/DDBJ whole genome shotgun (WGS) entry which is preliminary data.</text>
</comment>
<dbReference type="RefSeq" id="WP_138840064.1">
    <property type="nucleotide sequence ID" value="NZ_VCPD01000001.1"/>
</dbReference>
<evidence type="ECO:0000256" key="2">
    <source>
        <dbReference type="SAM" id="SignalP"/>
    </source>
</evidence>
<organism evidence="3 4">
    <name type="scientific">Ruegeria sediminis</name>
    <dbReference type="NCBI Taxonomy" id="2583820"/>
    <lineage>
        <taxon>Bacteria</taxon>
        <taxon>Pseudomonadati</taxon>
        <taxon>Pseudomonadota</taxon>
        <taxon>Alphaproteobacteria</taxon>
        <taxon>Rhodobacterales</taxon>
        <taxon>Roseobacteraceae</taxon>
        <taxon>Ruegeria</taxon>
    </lineage>
</organism>
<feature type="chain" id="PRO_5045267159" description="DUF2946 domain-containing protein" evidence="2">
    <location>
        <begin position="33"/>
        <end position="113"/>
    </location>
</feature>
<dbReference type="EMBL" id="VCPD01000001">
    <property type="protein sequence ID" value="TMV10005.1"/>
    <property type="molecule type" value="Genomic_DNA"/>
</dbReference>
<evidence type="ECO:0000256" key="1">
    <source>
        <dbReference type="SAM" id="MobiDB-lite"/>
    </source>
</evidence>
<keyword evidence="4" id="KW-1185">Reference proteome</keyword>
<proteinExistence type="predicted"/>
<feature type="region of interest" description="Disordered" evidence="1">
    <location>
        <begin position="35"/>
        <end position="56"/>
    </location>
</feature>
<protein>
    <recommendedName>
        <fullName evidence="5">DUF2946 domain-containing protein</fullName>
    </recommendedName>
</protein>
<name>A0ABY2X4M5_9RHOB</name>
<keyword evidence="2" id="KW-0732">Signal</keyword>
<evidence type="ECO:0000313" key="4">
    <source>
        <dbReference type="Proteomes" id="UP001193035"/>
    </source>
</evidence>